<dbReference type="SFLD" id="SFLDF00310">
    <property type="entry name" value="oxygen-independent_coproporphy"/>
    <property type="match status" value="1"/>
</dbReference>
<dbReference type="InterPro" id="IPR007197">
    <property type="entry name" value="rSAM"/>
</dbReference>
<dbReference type="InterPro" id="IPR023404">
    <property type="entry name" value="rSAM_horseshoe"/>
</dbReference>
<gene>
    <name evidence="2" type="ORF">LUCI_1247</name>
</gene>
<dbReference type="SFLD" id="SFLDG01065">
    <property type="entry name" value="anaerobic_coproporphyrinogen-I"/>
    <property type="match status" value="1"/>
</dbReference>
<dbReference type="PANTHER" id="PTHR13932">
    <property type="entry name" value="COPROPORPHYRINIGEN III OXIDASE"/>
    <property type="match status" value="1"/>
</dbReference>
<dbReference type="Gene3D" id="3.80.30.20">
    <property type="entry name" value="tm_1862 like domain"/>
    <property type="match status" value="1"/>
</dbReference>
<dbReference type="NCBIfam" id="TIGR03994">
    <property type="entry name" value="rSAM_HemZ"/>
    <property type="match status" value="1"/>
</dbReference>
<dbReference type="InterPro" id="IPR034505">
    <property type="entry name" value="Coproporphyrinogen-III_oxidase"/>
</dbReference>
<keyword evidence="3" id="KW-1185">Reference proteome</keyword>
<proteinExistence type="predicted"/>
<sequence length="516" mass="57811">MKVEQYFLCGDALAYSGAVNQIMVLFEVLPATCPLGSDVNPDQPGGFLPENAVLIRNRILPEKDAQIALLTEGFFRCAAHKPGRVVRQATAAIVPGEHDREMKRLLMHNVLYIMRKITGTDPGPWGILRGVRPTKIVHRLLDKGLSKQQITEKMTADYAVNAAKAELVTKIALYQRPFLLPAEGKACVSIYIGIPYCPSRCLYCSFPAYVRPENPRELLVFLNALEQDIDTVIKLIERYGLQVETVYIGGGTPTSLPPASFARVLDRVSRLITAETKEFTVEAGRPDSIDDGHIEALCRYGVTRVSVNPQTMQQKTLNRIGRRHTVEDIIKVFGKFRKAGIPVINMDVIAGLPGEDEQDMEDTMQKISQLGPENLTVHTLALKKGSLLKANLAEYDLPDEKTTARMLSIADGYASTLGMNPYYMYRQKYMTGNLENIGYCQQGTECLYNIQMMEERQTVIGIGPAAATKAVDRSTWRLESRYNAKDVLTYINRLPSYLNERSKLLTRLFAHREEET</sequence>
<dbReference type="InterPro" id="IPR023995">
    <property type="entry name" value="HemZ"/>
</dbReference>
<dbReference type="SFLD" id="SFLDG01082">
    <property type="entry name" value="B12-binding_domain_containing"/>
    <property type="match status" value="1"/>
</dbReference>
<feature type="domain" description="Radical SAM core" evidence="1">
    <location>
        <begin position="182"/>
        <end position="420"/>
    </location>
</feature>
<dbReference type="PROSITE" id="PS51918">
    <property type="entry name" value="RADICAL_SAM"/>
    <property type="match status" value="1"/>
</dbReference>
<dbReference type="CDD" id="cd01335">
    <property type="entry name" value="Radical_SAM"/>
    <property type="match status" value="1"/>
</dbReference>
<dbReference type="SFLD" id="SFLDS00029">
    <property type="entry name" value="Radical_SAM"/>
    <property type="match status" value="1"/>
</dbReference>
<dbReference type="Proteomes" id="UP000277811">
    <property type="component" value="Unassembled WGS sequence"/>
</dbReference>
<protein>
    <submittedName>
        <fullName evidence="2">Radical sam</fullName>
    </submittedName>
</protein>
<dbReference type="InterPro" id="IPR058240">
    <property type="entry name" value="rSAM_sf"/>
</dbReference>
<organism evidence="2 3">
    <name type="scientific">Lucifera butyrica</name>
    <dbReference type="NCBI Taxonomy" id="1351585"/>
    <lineage>
        <taxon>Bacteria</taxon>
        <taxon>Bacillati</taxon>
        <taxon>Bacillota</taxon>
        <taxon>Negativicutes</taxon>
        <taxon>Veillonellales</taxon>
        <taxon>Veillonellaceae</taxon>
        <taxon>Lucifera</taxon>
    </lineage>
</organism>
<evidence type="ECO:0000313" key="3">
    <source>
        <dbReference type="Proteomes" id="UP000277811"/>
    </source>
</evidence>
<accession>A0A498R0J9</accession>
<dbReference type="EMBL" id="UPPP01000061">
    <property type="protein sequence ID" value="VBB06036.1"/>
    <property type="molecule type" value="Genomic_DNA"/>
</dbReference>
<dbReference type="AlphaFoldDB" id="A0A498R0J9"/>
<evidence type="ECO:0000313" key="2">
    <source>
        <dbReference type="EMBL" id="VBB06036.1"/>
    </source>
</evidence>
<dbReference type="GO" id="GO:0005737">
    <property type="term" value="C:cytoplasm"/>
    <property type="evidence" value="ECO:0007669"/>
    <property type="project" value="TreeGrafter"/>
</dbReference>
<name>A0A498R0J9_9FIRM</name>
<dbReference type="InterPro" id="IPR006638">
    <property type="entry name" value="Elp3/MiaA/NifB-like_rSAM"/>
</dbReference>
<dbReference type="GO" id="GO:0003824">
    <property type="term" value="F:catalytic activity"/>
    <property type="evidence" value="ECO:0007669"/>
    <property type="project" value="InterPro"/>
</dbReference>
<evidence type="ECO:0000259" key="1">
    <source>
        <dbReference type="PROSITE" id="PS51918"/>
    </source>
</evidence>
<dbReference type="SUPFAM" id="SSF102114">
    <property type="entry name" value="Radical SAM enzymes"/>
    <property type="match status" value="1"/>
</dbReference>
<dbReference type="Pfam" id="PF04055">
    <property type="entry name" value="Radical_SAM"/>
    <property type="match status" value="1"/>
</dbReference>
<dbReference type="GO" id="GO:0051539">
    <property type="term" value="F:4 iron, 4 sulfur cluster binding"/>
    <property type="evidence" value="ECO:0007669"/>
    <property type="project" value="TreeGrafter"/>
</dbReference>
<dbReference type="RefSeq" id="WP_207857088.1">
    <property type="nucleotide sequence ID" value="NZ_UPPP01000061.1"/>
</dbReference>
<dbReference type="PANTHER" id="PTHR13932:SF1">
    <property type="entry name" value="OXYGEN-INDEPENDENT COPROPORPHYRINOGEN-III OXIDASE-LIKE PROTEIN HEMZ"/>
    <property type="match status" value="1"/>
</dbReference>
<dbReference type="GO" id="GO:0006779">
    <property type="term" value="P:porphyrin-containing compound biosynthetic process"/>
    <property type="evidence" value="ECO:0007669"/>
    <property type="project" value="TreeGrafter"/>
</dbReference>
<reference evidence="2 3" key="1">
    <citation type="submission" date="2018-06" db="EMBL/GenBank/DDBJ databases">
        <authorList>
            <person name="Strepis N."/>
        </authorList>
    </citation>
    <scope>NUCLEOTIDE SEQUENCE [LARGE SCALE GENOMIC DNA]</scope>
    <source>
        <strain evidence="2">LUCI</strain>
    </source>
</reference>
<dbReference type="SMART" id="SM00729">
    <property type="entry name" value="Elp3"/>
    <property type="match status" value="1"/>
</dbReference>